<keyword evidence="2" id="KW-0472">Membrane</keyword>
<reference evidence="3" key="2">
    <citation type="submission" date="2024-01" db="EMBL/GenBank/DDBJ databases">
        <title>Comparative genomics of Cryptococcus and Kwoniella reveals pathogenesis evolution and contrasting modes of karyotype evolution via chromosome fusion or intercentromeric recombination.</title>
        <authorList>
            <person name="Coelho M.A."/>
            <person name="David-Palma M."/>
            <person name="Shea T."/>
            <person name="Bowers K."/>
            <person name="McGinley-Smith S."/>
            <person name="Mohammad A.W."/>
            <person name="Gnirke A."/>
            <person name="Yurkov A.M."/>
            <person name="Nowrousian M."/>
            <person name="Sun S."/>
            <person name="Cuomo C.A."/>
            <person name="Heitman J."/>
        </authorList>
    </citation>
    <scope>NUCLEOTIDE SEQUENCE</scope>
    <source>
        <strain evidence="3">CBS 12478</strain>
    </source>
</reference>
<evidence type="ECO:0000256" key="2">
    <source>
        <dbReference type="SAM" id="Phobius"/>
    </source>
</evidence>
<dbReference type="EMBL" id="CP144053">
    <property type="protein sequence ID" value="WWD17493.1"/>
    <property type="molecule type" value="Genomic_DNA"/>
</dbReference>
<proteinExistence type="predicted"/>
<feature type="transmembrane region" description="Helical" evidence="2">
    <location>
        <begin position="185"/>
        <end position="208"/>
    </location>
</feature>
<feature type="transmembrane region" description="Helical" evidence="2">
    <location>
        <begin position="7"/>
        <end position="31"/>
    </location>
</feature>
<dbReference type="OrthoDB" id="2561686at2759"/>
<organism evidence="3 4">
    <name type="scientific">Kwoniella shandongensis</name>
    <dbReference type="NCBI Taxonomy" id="1734106"/>
    <lineage>
        <taxon>Eukaryota</taxon>
        <taxon>Fungi</taxon>
        <taxon>Dikarya</taxon>
        <taxon>Basidiomycota</taxon>
        <taxon>Agaricomycotina</taxon>
        <taxon>Tremellomycetes</taxon>
        <taxon>Tremellales</taxon>
        <taxon>Cryptococcaceae</taxon>
        <taxon>Kwoniella</taxon>
    </lineage>
</organism>
<keyword evidence="2" id="KW-1133">Transmembrane helix</keyword>
<keyword evidence="4" id="KW-1185">Reference proteome</keyword>
<dbReference type="Proteomes" id="UP000322225">
    <property type="component" value="Chromosome 3"/>
</dbReference>
<feature type="region of interest" description="Disordered" evidence="1">
    <location>
        <begin position="128"/>
        <end position="168"/>
    </location>
</feature>
<protein>
    <submittedName>
        <fullName evidence="3">Uncharacterized protein</fullName>
    </submittedName>
</protein>
<gene>
    <name evidence="3" type="ORF">CI109_101934</name>
</gene>
<feature type="compositionally biased region" description="Basic and acidic residues" evidence="1">
    <location>
        <begin position="141"/>
        <end position="157"/>
    </location>
</feature>
<reference evidence="3" key="1">
    <citation type="submission" date="2017-08" db="EMBL/GenBank/DDBJ databases">
        <authorList>
            <person name="Cuomo C."/>
            <person name="Billmyre B."/>
            <person name="Heitman J."/>
        </authorList>
    </citation>
    <scope>NUCLEOTIDE SEQUENCE</scope>
    <source>
        <strain evidence="3">CBS 12478</strain>
    </source>
</reference>
<name>A0A5M6BWG6_9TREE</name>
<evidence type="ECO:0000313" key="4">
    <source>
        <dbReference type="Proteomes" id="UP000322225"/>
    </source>
</evidence>
<sequence length="266" mass="29280">MANLIEGLFNVIQGIFQSIFAVLQSFANVVYSLVHGVVSLVGNVLESAASLVGASVNFIISNIIVIGLVGVAFIIYTDRNKRASIGNDIKRKIAALFGFFTLLFSIAAYRILRWVFPVLSKFVPSRSIPKRKTPTTSSRGKSRDVKPKTGTPLEKRVTRSSTAATGGARRKRGKNVWWEGVYTTLLSTLGTGLILCSISSALLCAISLTSKGCETLRHLGLIEWLPWREGLKCYRTRWDWVADMLGEIVWTVLQGHEYGAVPLKSM</sequence>
<accession>A0A5M6BWG6</accession>
<dbReference type="AlphaFoldDB" id="A0A5M6BWG6"/>
<evidence type="ECO:0000313" key="3">
    <source>
        <dbReference type="EMBL" id="WWD17493.1"/>
    </source>
</evidence>
<dbReference type="RefSeq" id="XP_031859210.1">
    <property type="nucleotide sequence ID" value="XM_032006541.1"/>
</dbReference>
<keyword evidence="2" id="KW-0812">Transmembrane</keyword>
<evidence type="ECO:0000256" key="1">
    <source>
        <dbReference type="SAM" id="MobiDB-lite"/>
    </source>
</evidence>
<feature type="transmembrane region" description="Helical" evidence="2">
    <location>
        <begin position="51"/>
        <end position="76"/>
    </location>
</feature>
<dbReference type="GeneID" id="43590699"/>
<feature type="transmembrane region" description="Helical" evidence="2">
    <location>
        <begin position="96"/>
        <end position="116"/>
    </location>
</feature>
<dbReference type="KEGG" id="ksn:43590699"/>